<gene>
    <name evidence="1" type="ORF">PBF_22714</name>
</gene>
<proteinExistence type="predicted"/>
<reference evidence="2" key="1">
    <citation type="submission" date="2013-03" db="EMBL/GenBank/DDBJ databases">
        <title>Draft genome sequence of Bacillus firmus DS1.</title>
        <authorList>
            <person name="Peng D."/>
            <person name="Zhu L."/>
            <person name="Sun M."/>
        </authorList>
    </citation>
    <scope>NUCLEOTIDE SEQUENCE [LARGE SCALE GENOMIC DNA]</scope>
    <source>
        <strain evidence="2">DS1</strain>
    </source>
</reference>
<evidence type="ECO:0000313" key="1">
    <source>
        <dbReference type="EMBL" id="EWG08699.1"/>
    </source>
</evidence>
<protein>
    <submittedName>
        <fullName evidence="1">Uncharacterized protein</fullName>
    </submittedName>
</protein>
<dbReference type="Proteomes" id="UP000019270">
    <property type="component" value="Unassembled WGS sequence"/>
</dbReference>
<dbReference type="RefSeq" id="WP_035332996.1">
    <property type="nucleotide sequence ID" value="NZ_APVL01000031.1"/>
</dbReference>
<evidence type="ECO:0000313" key="2">
    <source>
        <dbReference type="Proteomes" id="UP000019270"/>
    </source>
</evidence>
<name>W7LA67_CYTFI</name>
<dbReference type="EMBL" id="APVL01000031">
    <property type="protein sequence ID" value="EWG08699.1"/>
    <property type="molecule type" value="Genomic_DNA"/>
</dbReference>
<accession>W7LA67</accession>
<dbReference type="Gene3D" id="3.30.70.1480">
    <property type="entry name" value="GK1464-like"/>
    <property type="match status" value="1"/>
</dbReference>
<dbReference type="SUPFAM" id="SSF143579">
    <property type="entry name" value="GK1464-like"/>
    <property type="match status" value="1"/>
</dbReference>
<comment type="caution">
    <text evidence="1">The sequence shown here is derived from an EMBL/GenBank/DDBJ whole genome shotgun (WGS) entry which is preliminary data.</text>
</comment>
<dbReference type="AlphaFoldDB" id="W7LA67"/>
<dbReference type="InterPro" id="IPR028990">
    <property type="entry name" value="GK1464-like"/>
</dbReference>
<organism evidence="1 2">
    <name type="scientific">Cytobacillus firmus DS1</name>
    <dbReference type="NCBI Taxonomy" id="1307436"/>
    <lineage>
        <taxon>Bacteria</taxon>
        <taxon>Bacillati</taxon>
        <taxon>Bacillota</taxon>
        <taxon>Bacilli</taxon>
        <taxon>Bacillales</taxon>
        <taxon>Bacillaceae</taxon>
        <taxon>Cytobacillus</taxon>
    </lineage>
</organism>
<reference evidence="1 2" key="2">
    <citation type="journal article" date="2016" name="Sci. Rep.">
        <title>A novel serine protease, Sep1, from Bacillus firmus DS-1 has nematicidal activity and degrades multiple intestinal-associated nematode proteins.</title>
        <authorList>
            <person name="Geng C."/>
            <person name="Nie X."/>
            <person name="Tang Z."/>
            <person name="Zhang Y."/>
            <person name="Lin J."/>
            <person name="Sun M."/>
            <person name="Peng D."/>
        </authorList>
    </citation>
    <scope>NUCLEOTIDE SEQUENCE [LARGE SCALE GENOMIC DNA]</scope>
    <source>
        <strain evidence="1 2">DS1</strain>
    </source>
</reference>
<dbReference type="PATRIC" id="fig|1307436.3.peg.4835"/>
<sequence>MELDFQKKEQILSEFKSNINNIVKNSNVKEVEVFEDYYQDKQIFGYVVERADELKAEVYTEYTGIEENQVLKNVHWFINDGENKSGPFNGLTAAIQQFLG</sequence>